<comment type="function">
    <text evidence="2 10 12">Catalyzes the transfer of a dimethylallyl group onto the adenine at position 37 in tRNAs that read codons beginning with uridine, leading to the formation of N6-(dimethylallyl)adenosine (i(6)A).</text>
</comment>
<sequence length="304" mass="35378">MKIIIVTGQTATGKTKLALEYAKKYNGELINSDSRQIYRYLDIITGKDKQLLEKVKVWLYDIVNPDEYFSSFDFVKLAIPIIKKIFSKGKTPIIVGGTYFYLYHLLYNVDTENIIPDWKLRNKLENKSVKELQTILAKHSPQLIKQLNQSELNNPQRLIRKIEILSFRAKRQVLQPRELKILLQQSKNQKKIILNKKLGINNLHLDIIGLKFEDRVSLQRSIKARVGKRLRLGAVAEVSKLLKMGYSDSDPGLKTIGYQQLILHLKGVLDIDTAIQQWINKEIQYAKRQTTFMKKDKNITWRNV</sequence>
<dbReference type="Proteomes" id="UP000178040">
    <property type="component" value="Unassembled WGS sequence"/>
</dbReference>
<comment type="subunit">
    <text evidence="10">Monomer.</text>
</comment>
<comment type="caution">
    <text evidence="10">Lacks conserved residue(s) required for the propagation of feature annotation.</text>
</comment>
<evidence type="ECO:0000256" key="5">
    <source>
        <dbReference type="ARBA" id="ARBA00022694"/>
    </source>
</evidence>
<comment type="similarity">
    <text evidence="3 10 13">Belongs to the IPP transferase family.</text>
</comment>
<keyword evidence="8 10" id="KW-0460">Magnesium</keyword>
<dbReference type="Pfam" id="PF01715">
    <property type="entry name" value="IPPT"/>
    <property type="match status" value="1"/>
</dbReference>
<organism evidence="14 15">
    <name type="scientific">Candidatus Roizmanbacteria bacterium RIFCSPLOWO2_01_FULL_37_16</name>
    <dbReference type="NCBI Taxonomy" id="1802058"/>
    <lineage>
        <taxon>Bacteria</taxon>
        <taxon>Candidatus Roizmaniibacteriota</taxon>
    </lineage>
</organism>
<dbReference type="EC" id="2.5.1.75" evidence="10"/>
<evidence type="ECO:0000256" key="11">
    <source>
        <dbReference type="RuleBase" id="RU003783"/>
    </source>
</evidence>
<keyword evidence="4 10" id="KW-0808">Transferase</keyword>
<evidence type="ECO:0000313" key="14">
    <source>
        <dbReference type="EMBL" id="OGK44850.1"/>
    </source>
</evidence>
<dbReference type="EMBL" id="MGAI01000020">
    <property type="protein sequence ID" value="OGK44850.1"/>
    <property type="molecule type" value="Genomic_DNA"/>
</dbReference>
<evidence type="ECO:0000256" key="6">
    <source>
        <dbReference type="ARBA" id="ARBA00022741"/>
    </source>
</evidence>
<evidence type="ECO:0000256" key="4">
    <source>
        <dbReference type="ARBA" id="ARBA00022679"/>
    </source>
</evidence>
<comment type="catalytic activity">
    <reaction evidence="9 10 11">
        <text>adenosine(37) in tRNA + dimethylallyl diphosphate = N(6)-dimethylallyladenosine(37) in tRNA + diphosphate</text>
        <dbReference type="Rhea" id="RHEA:26482"/>
        <dbReference type="Rhea" id="RHEA-COMP:10162"/>
        <dbReference type="Rhea" id="RHEA-COMP:10375"/>
        <dbReference type="ChEBI" id="CHEBI:33019"/>
        <dbReference type="ChEBI" id="CHEBI:57623"/>
        <dbReference type="ChEBI" id="CHEBI:74411"/>
        <dbReference type="ChEBI" id="CHEBI:74415"/>
        <dbReference type="EC" id="2.5.1.75"/>
    </reaction>
</comment>
<dbReference type="HAMAP" id="MF_00185">
    <property type="entry name" value="IPP_trans"/>
    <property type="match status" value="1"/>
</dbReference>
<comment type="caution">
    <text evidence="14">The sequence shown here is derived from an EMBL/GenBank/DDBJ whole genome shotgun (WGS) entry which is preliminary data.</text>
</comment>
<feature type="site" description="Interaction with substrate tRNA" evidence="10">
    <location>
        <position position="98"/>
    </location>
</feature>
<feature type="region of interest" description="Interaction with substrate tRNA" evidence="10">
    <location>
        <begin position="33"/>
        <end position="36"/>
    </location>
</feature>
<accession>A0A1F7INE6</accession>
<dbReference type="AlphaFoldDB" id="A0A1F7INE6"/>
<keyword evidence="5 10" id="KW-0819">tRNA processing</keyword>
<name>A0A1F7INE6_9BACT</name>
<dbReference type="GO" id="GO:0006400">
    <property type="term" value="P:tRNA modification"/>
    <property type="evidence" value="ECO:0007669"/>
    <property type="project" value="TreeGrafter"/>
</dbReference>
<evidence type="ECO:0000256" key="7">
    <source>
        <dbReference type="ARBA" id="ARBA00022840"/>
    </source>
</evidence>
<dbReference type="GO" id="GO:0005524">
    <property type="term" value="F:ATP binding"/>
    <property type="evidence" value="ECO:0007669"/>
    <property type="project" value="UniProtKB-UniRule"/>
</dbReference>
<dbReference type="Gene3D" id="3.40.50.300">
    <property type="entry name" value="P-loop containing nucleotide triphosphate hydrolases"/>
    <property type="match status" value="1"/>
</dbReference>
<feature type="binding site" evidence="10">
    <location>
        <begin position="10"/>
        <end position="15"/>
    </location>
    <ligand>
        <name>substrate</name>
    </ligand>
</feature>
<evidence type="ECO:0000256" key="13">
    <source>
        <dbReference type="RuleBase" id="RU003785"/>
    </source>
</evidence>
<evidence type="ECO:0000256" key="8">
    <source>
        <dbReference type="ARBA" id="ARBA00022842"/>
    </source>
</evidence>
<gene>
    <name evidence="10" type="primary">miaA</name>
    <name evidence="14" type="ORF">A3B40_03570</name>
</gene>
<dbReference type="InterPro" id="IPR018022">
    <property type="entry name" value="IPT"/>
</dbReference>
<dbReference type="NCBIfam" id="TIGR00174">
    <property type="entry name" value="miaA"/>
    <property type="match status" value="1"/>
</dbReference>
<dbReference type="InterPro" id="IPR027417">
    <property type="entry name" value="P-loop_NTPase"/>
</dbReference>
<reference evidence="14 15" key="1">
    <citation type="journal article" date="2016" name="Nat. Commun.">
        <title>Thousands of microbial genomes shed light on interconnected biogeochemical processes in an aquifer system.</title>
        <authorList>
            <person name="Anantharaman K."/>
            <person name="Brown C.T."/>
            <person name="Hug L.A."/>
            <person name="Sharon I."/>
            <person name="Castelle C.J."/>
            <person name="Probst A.J."/>
            <person name="Thomas B.C."/>
            <person name="Singh A."/>
            <person name="Wilkins M.J."/>
            <person name="Karaoz U."/>
            <person name="Brodie E.L."/>
            <person name="Williams K.H."/>
            <person name="Hubbard S.S."/>
            <person name="Banfield J.F."/>
        </authorList>
    </citation>
    <scope>NUCLEOTIDE SEQUENCE [LARGE SCALE GENOMIC DNA]</scope>
</reference>
<evidence type="ECO:0000256" key="1">
    <source>
        <dbReference type="ARBA" id="ARBA00001946"/>
    </source>
</evidence>
<dbReference type="SUPFAM" id="SSF52540">
    <property type="entry name" value="P-loop containing nucleoside triphosphate hydrolases"/>
    <property type="match status" value="1"/>
</dbReference>
<feature type="binding site" evidence="10">
    <location>
        <begin position="8"/>
        <end position="15"/>
    </location>
    <ligand>
        <name>ATP</name>
        <dbReference type="ChEBI" id="CHEBI:30616"/>
    </ligand>
</feature>
<dbReference type="PANTHER" id="PTHR11088">
    <property type="entry name" value="TRNA DIMETHYLALLYLTRANSFERASE"/>
    <property type="match status" value="1"/>
</dbReference>
<dbReference type="GO" id="GO:0052381">
    <property type="term" value="F:tRNA dimethylallyltransferase activity"/>
    <property type="evidence" value="ECO:0007669"/>
    <property type="project" value="UniProtKB-UniRule"/>
</dbReference>
<protein>
    <recommendedName>
        <fullName evidence="10">tRNA dimethylallyltransferase</fullName>
        <ecNumber evidence="10">2.5.1.75</ecNumber>
    </recommendedName>
    <alternativeName>
        <fullName evidence="10">Dimethylallyl diphosphate:tRNA dimethylallyltransferase</fullName>
        <shortName evidence="10">DMAPP:tRNA dimethylallyltransferase</shortName>
        <shortName evidence="10">DMATase</shortName>
    </alternativeName>
    <alternativeName>
        <fullName evidence="10">Isopentenyl-diphosphate:tRNA isopentenyltransferase</fullName>
        <shortName evidence="10">IPP transferase</shortName>
        <shortName evidence="10">IPPT</shortName>
        <shortName evidence="10">IPTase</shortName>
    </alternativeName>
</protein>
<keyword evidence="6 10" id="KW-0547">Nucleotide-binding</keyword>
<dbReference type="PANTHER" id="PTHR11088:SF60">
    <property type="entry name" value="TRNA DIMETHYLALLYLTRANSFERASE"/>
    <property type="match status" value="1"/>
</dbReference>
<comment type="cofactor">
    <cofactor evidence="1 10">
        <name>Mg(2+)</name>
        <dbReference type="ChEBI" id="CHEBI:18420"/>
    </cofactor>
</comment>
<dbReference type="Gene3D" id="1.10.287.890">
    <property type="entry name" value="Crystal structure of tRNA isopentenylpyrophosphate transferase (bh2366) domain"/>
    <property type="match status" value="1"/>
</dbReference>
<evidence type="ECO:0000313" key="15">
    <source>
        <dbReference type="Proteomes" id="UP000178040"/>
    </source>
</evidence>
<evidence type="ECO:0000256" key="2">
    <source>
        <dbReference type="ARBA" id="ARBA00003213"/>
    </source>
</evidence>
<evidence type="ECO:0000256" key="10">
    <source>
        <dbReference type="HAMAP-Rule" id="MF_00185"/>
    </source>
</evidence>
<evidence type="ECO:0000256" key="12">
    <source>
        <dbReference type="RuleBase" id="RU003784"/>
    </source>
</evidence>
<keyword evidence="7 10" id="KW-0067">ATP-binding</keyword>
<evidence type="ECO:0000256" key="9">
    <source>
        <dbReference type="ARBA" id="ARBA00049563"/>
    </source>
</evidence>
<evidence type="ECO:0000256" key="3">
    <source>
        <dbReference type="ARBA" id="ARBA00005842"/>
    </source>
</evidence>
<proteinExistence type="inferred from homology"/>
<dbReference type="InterPro" id="IPR039657">
    <property type="entry name" value="Dimethylallyltransferase"/>
</dbReference>
<feature type="site" description="Interaction with substrate tRNA" evidence="10">
    <location>
        <position position="121"/>
    </location>
</feature>